<feature type="signal peptide" evidence="1">
    <location>
        <begin position="1"/>
        <end position="24"/>
    </location>
</feature>
<dbReference type="InterPro" id="IPR012338">
    <property type="entry name" value="Beta-lactam/transpept-like"/>
</dbReference>
<feature type="chain" id="PRO_5046035076" evidence="1">
    <location>
        <begin position="25"/>
        <end position="451"/>
    </location>
</feature>
<sequence length="451" mass="48840">MVHRRDALLGLALLGAMQPLAALAKGKGDDFARLDAELAAVVNNPACELASLSVVAVRKGRIAYERQFGRRFISKGSGNGAAPDKPVDRRTLFRIASISKTMTMLGLLRLVEAGKVDLDADVSRYLGFQLRNPHFPDRAITLRHLVTHRSSLRDEAGYSWGVDTALKDVLAPGARLYQDATWASNAGPGDYFTYCNLGWGITGTIMEAVTGERFDRLQQRLLIQPLGLTAGYNPAELPGDGLANLATLYRKRSTDDDAKWDPAGPWVPQVDDYSSKPAAEPAGLDHYVPGVNATPFSPTGGMRISAHDMAVVMLALMHGGVHAGKRIWKQASLDQMFTRQWTFDGHGGNGDSLDGLFNAWGLGNEQWPDDPATRTRVVEGGGFAPAGHLGDAYGVQTLFMADLKKKNGIIALVGGTSTDPLAYKGQYSSLARFQEQILTSTFRRAILMQQA</sequence>
<evidence type="ECO:0000313" key="3">
    <source>
        <dbReference type="EMBL" id="MCS0659858.1"/>
    </source>
</evidence>
<keyword evidence="1" id="KW-0732">Signal</keyword>
<dbReference type="PANTHER" id="PTHR43283">
    <property type="entry name" value="BETA-LACTAMASE-RELATED"/>
    <property type="match status" value="1"/>
</dbReference>
<dbReference type="PANTHER" id="PTHR43283:SF3">
    <property type="entry name" value="BETA-LACTAMASE FAMILY PROTEIN (AFU_ORTHOLOGUE AFUA_5G07500)"/>
    <property type="match status" value="1"/>
</dbReference>
<dbReference type="Proteomes" id="UP001204621">
    <property type="component" value="Unassembled WGS sequence"/>
</dbReference>
<dbReference type="RefSeq" id="WP_258813051.1">
    <property type="nucleotide sequence ID" value="NZ_JANUGU010000006.1"/>
</dbReference>
<keyword evidence="4" id="KW-1185">Reference proteome</keyword>
<protein>
    <submittedName>
        <fullName evidence="3">Beta-lactamase family protein</fullName>
    </submittedName>
</protein>
<feature type="domain" description="Beta-lactamase-related" evidence="2">
    <location>
        <begin position="49"/>
        <end position="418"/>
    </location>
</feature>
<evidence type="ECO:0000259" key="2">
    <source>
        <dbReference type="Pfam" id="PF00144"/>
    </source>
</evidence>
<proteinExistence type="predicted"/>
<organism evidence="3 4">
    <name type="scientific">Massilia terrae</name>
    <dbReference type="NCBI Taxonomy" id="1811224"/>
    <lineage>
        <taxon>Bacteria</taxon>
        <taxon>Pseudomonadati</taxon>
        <taxon>Pseudomonadota</taxon>
        <taxon>Betaproteobacteria</taxon>
        <taxon>Burkholderiales</taxon>
        <taxon>Oxalobacteraceae</taxon>
        <taxon>Telluria group</taxon>
        <taxon>Massilia</taxon>
    </lineage>
</organism>
<accession>A0ABT2D3F4</accession>
<dbReference type="Gene3D" id="3.40.710.10">
    <property type="entry name" value="DD-peptidase/beta-lactamase superfamily"/>
    <property type="match status" value="1"/>
</dbReference>
<evidence type="ECO:0000313" key="4">
    <source>
        <dbReference type="Proteomes" id="UP001204621"/>
    </source>
</evidence>
<name>A0ABT2D3F4_9BURK</name>
<gene>
    <name evidence="3" type="ORF">NX778_17435</name>
</gene>
<dbReference type="InterPro" id="IPR050789">
    <property type="entry name" value="Diverse_Enzym_Activities"/>
</dbReference>
<evidence type="ECO:0000256" key="1">
    <source>
        <dbReference type="SAM" id="SignalP"/>
    </source>
</evidence>
<comment type="caution">
    <text evidence="3">The sequence shown here is derived from an EMBL/GenBank/DDBJ whole genome shotgun (WGS) entry which is preliminary data.</text>
</comment>
<dbReference type="Pfam" id="PF00144">
    <property type="entry name" value="Beta-lactamase"/>
    <property type="match status" value="1"/>
</dbReference>
<dbReference type="EMBL" id="JANUGU010000006">
    <property type="protein sequence ID" value="MCS0659858.1"/>
    <property type="molecule type" value="Genomic_DNA"/>
</dbReference>
<dbReference type="InterPro" id="IPR001466">
    <property type="entry name" value="Beta-lactam-related"/>
</dbReference>
<dbReference type="SUPFAM" id="SSF56601">
    <property type="entry name" value="beta-lactamase/transpeptidase-like"/>
    <property type="match status" value="1"/>
</dbReference>
<reference evidence="3 4" key="1">
    <citation type="submission" date="2022-08" db="EMBL/GenBank/DDBJ databases">
        <title>Reclassification of Massilia species as members of the genera Telluria, Duganella, Pseudoduganella, Mokoshia gen. nov. and Zemynaea gen. nov. using orthogonal and non-orthogonal genome-based approaches.</title>
        <authorList>
            <person name="Bowman J.P."/>
        </authorList>
    </citation>
    <scope>NUCLEOTIDE SEQUENCE [LARGE SCALE GENOMIC DNA]</scope>
    <source>
        <strain evidence="3 4">JCM 31606</strain>
    </source>
</reference>